<dbReference type="OrthoDB" id="439808at2759"/>
<keyword evidence="4" id="KW-1185">Reference proteome</keyword>
<name>A0A371GAT7_MUCPR</name>
<evidence type="ECO:0000256" key="2">
    <source>
        <dbReference type="SAM" id="MobiDB-lite"/>
    </source>
</evidence>
<accession>A0A371GAT7</accession>
<dbReference type="PANTHER" id="PTHR11176:SF47">
    <property type="entry name" value="(RAPE) HYPOTHETICAL PROTEIN"/>
    <property type="match status" value="1"/>
</dbReference>
<dbReference type="AlphaFoldDB" id="A0A371GAT7"/>
<comment type="caution">
    <text evidence="3">The sequence shown here is derived from an EMBL/GenBank/DDBJ whole genome shotgun (WGS) entry which is preliminary data.</text>
</comment>
<feature type="compositionally biased region" description="Low complexity" evidence="2">
    <location>
        <begin position="35"/>
        <end position="55"/>
    </location>
</feature>
<gene>
    <name evidence="3" type="primary">ARP1</name>
    <name evidence="3" type="ORF">CR513_31050</name>
</gene>
<protein>
    <submittedName>
        <fullName evidence="3">RNA-binding protein ARP1</fullName>
    </submittedName>
</protein>
<organism evidence="3 4">
    <name type="scientific">Mucuna pruriens</name>
    <name type="common">Velvet bean</name>
    <name type="synonym">Dolichos pruriens</name>
    <dbReference type="NCBI Taxonomy" id="157652"/>
    <lineage>
        <taxon>Eukaryota</taxon>
        <taxon>Viridiplantae</taxon>
        <taxon>Streptophyta</taxon>
        <taxon>Embryophyta</taxon>
        <taxon>Tracheophyta</taxon>
        <taxon>Spermatophyta</taxon>
        <taxon>Magnoliopsida</taxon>
        <taxon>eudicotyledons</taxon>
        <taxon>Gunneridae</taxon>
        <taxon>Pentapetalae</taxon>
        <taxon>rosids</taxon>
        <taxon>fabids</taxon>
        <taxon>Fabales</taxon>
        <taxon>Fabaceae</taxon>
        <taxon>Papilionoideae</taxon>
        <taxon>50 kb inversion clade</taxon>
        <taxon>NPAAA clade</taxon>
        <taxon>indigoferoid/millettioid clade</taxon>
        <taxon>Phaseoleae</taxon>
        <taxon>Mucuna</taxon>
    </lineage>
</organism>
<proteinExistence type="predicted"/>
<dbReference type="GO" id="GO:0003723">
    <property type="term" value="F:RNA binding"/>
    <property type="evidence" value="ECO:0007669"/>
    <property type="project" value="UniProtKB-KW"/>
</dbReference>
<reference evidence="3" key="1">
    <citation type="submission" date="2018-05" db="EMBL/GenBank/DDBJ databases">
        <title>Draft genome of Mucuna pruriens seed.</title>
        <authorList>
            <person name="Nnadi N.E."/>
            <person name="Vos R."/>
            <person name="Hasami M.H."/>
            <person name="Devisetty U.K."/>
            <person name="Aguiy J.C."/>
        </authorList>
    </citation>
    <scope>NUCLEOTIDE SEQUENCE [LARGE SCALE GENOMIC DNA]</scope>
    <source>
        <strain evidence="3">JCA_2017</strain>
    </source>
</reference>
<evidence type="ECO:0000313" key="4">
    <source>
        <dbReference type="Proteomes" id="UP000257109"/>
    </source>
</evidence>
<feature type="region of interest" description="Disordered" evidence="2">
    <location>
        <begin position="35"/>
        <end position="58"/>
    </location>
</feature>
<dbReference type="PANTHER" id="PTHR11176">
    <property type="entry name" value="BOULE-RELATED"/>
    <property type="match status" value="1"/>
</dbReference>
<feature type="non-terminal residue" evidence="3">
    <location>
        <position position="1"/>
    </location>
</feature>
<keyword evidence="1" id="KW-0694">RNA-binding</keyword>
<evidence type="ECO:0000256" key="1">
    <source>
        <dbReference type="ARBA" id="ARBA00022884"/>
    </source>
</evidence>
<evidence type="ECO:0000313" key="3">
    <source>
        <dbReference type="EMBL" id="RDX87473.1"/>
    </source>
</evidence>
<dbReference type="Proteomes" id="UP000257109">
    <property type="component" value="Unassembled WGS sequence"/>
</dbReference>
<dbReference type="EMBL" id="QJKJ01006220">
    <property type="protein sequence ID" value="RDX87473.1"/>
    <property type="molecule type" value="Genomic_DNA"/>
</dbReference>
<sequence>MKKVTFKEAEAAKKACEDPTLIINGRRANCNLASLGARRSRSSSTTSPPQVPGSGSNVGGIRNTNHLQWYYPASPFHHHPFPFYGYTPTYVATTDINYNYNYNDCDWNWCMQSQKVSLGSGGGYMNGYPNPRQAIVGANTLMTMYPPPVYHLHRTETMGIPAHIFYPFSHTA</sequence>